<feature type="compositionally biased region" description="Basic and acidic residues" evidence="1">
    <location>
        <begin position="261"/>
        <end position="280"/>
    </location>
</feature>
<feature type="compositionally biased region" description="Basic and acidic residues" evidence="1">
    <location>
        <begin position="66"/>
        <end position="78"/>
    </location>
</feature>
<keyword evidence="3" id="KW-1185">Reference proteome</keyword>
<comment type="caution">
    <text evidence="2">The sequence shown here is derived from an EMBL/GenBank/DDBJ whole genome shotgun (WGS) entry which is preliminary data.</text>
</comment>
<dbReference type="EMBL" id="BQNB010011367">
    <property type="protein sequence ID" value="GJS89673.1"/>
    <property type="molecule type" value="Genomic_DNA"/>
</dbReference>
<proteinExistence type="predicted"/>
<protein>
    <submittedName>
        <fullName evidence="2">Uncharacterized protein</fullName>
    </submittedName>
</protein>
<feature type="compositionally biased region" description="Basic and acidic residues" evidence="1">
    <location>
        <begin position="86"/>
        <end position="97"/>
    </location>
</feature>
<reference evidence="2" key="2">
    <citation type="submission" date="2022-01" db="EMBL/GenBank/DDBJ databases">
        <authorList>
            <person name="Yamashiro T."/>
            <person name="Shiraishi A."/>
            <person name="Satake H."/>
            <person name="Nakayama K."/>
        </authorList>
    </citation>
    <scope>NUCLEOTIDE SEQUENCE</scope>
</reference>
<feature type="compositionally biased region" description="Basic and acidic residues" evidence="1">
    <location>
        <begin position="298"/>
        <end position="313"/>
    </location>
</feature>
<feature type="region of interest" description="Disordered" evidence="1">
    <location>
        <begin position="37"/>
        <end position="142"/>
    </location>
</feature>
<organism evidence="2 3">
    <name type="scientific">Tanacetum coccineum</name>
    <dbReference type="NCBI Taxonomy" id="301880"/>
    <lineage>
        <taxon>Eukaryota</taxon>
        <taxon>Viridiplantae</taxon>
        <taxon>Streptophyta</taxon>
        <taxon>Embryophyta</taxon>
        <taxon>Tracheophyta</taxon>
        <taxon>Spermatophyta</taxon>
        <taxon>Magnoliopsida</taxon>
        <taxon>eudicotyledons</taxon>
        <taxon>Gunneridae</taxon>
        <taxon>Pentapetalae</taxon>
        <taxon>asterids</taxon>
        <taxon>campanulids</taxon>
        <taxon>Asterales</taxon>
        <taxon>Asteraceae</taxon>
        <taxon>Asteroideae</taxon>
        <taxon>Anthemideae</taxon>
        <taxon>Anthemidinae</taxon>
        <taxon>Tanacetum</taxon>
    </lineage>
</organism>
<evidence type="ECO:0000256" key="1">
    <source>
        <dbReference type="SAM" id="MobiDB-lite"/>
    </source>
</evidence>
<accession>A0ABQ4ZLB3</accession>
<feature type="compositionally biased region" description="Basic residues" evidence="1">
    <location>
        <begin position="118"/>
        <end position="128"/>
    </location>
</feature>
<gene>
    <name evidence="2" type="ORF">Tco_0772309</name>
</gene>
<reference evidence="2" key="1">
    <citation type="journal article" date="2022" name="Int. J. Mol. Sci.">
        <title>Draft Genome of Tanacetum Coccineum: Genomic Comparison of Closely Related Tanacetum-Family Plants.</title>
        <authorList>
            <person name="Yamashiro T."/>
            <person name="Shiraishi A."/>
            <person name="Nakayama K."/>
            <person name="Satake H."/>
        </authorList>
    </citation>
    <scope>NUCLEOTIDE SEQUENCE</scope>
</reference>
<name>A0ABQ4ZLB3_9ASTR</name>
<evidence type="ECO:0000313" key="3">
    <source>
        <dbReference type="Proteomes" id="UP001151760"/>
    </source>
</evidence>
<sequence>MPIPMVMLSDEIKSSDDYAKYLAKSLGSKPVKIRAFPNEHSDSLSSSSSYSKEAVEDISSDEADDTEKFNDVKKADIEKDTEEQVAEEHVVKEQTGEEEHDTTIGSPTQPPQTQPKGSKIKRILKKSKKPESQVDTDELDSRVTRHKKTVNAMSRFNLPDVIDKFVKAYLNNVLPKDLPDFRKTKLEKSAKKSIPKYSTTSLDQAALNVYDQKDKLFKMTREFKSFNRHLTDKALYDALADDQDQDPSSDSAKEKKKRKQKDSEPSKKDKSQARSSKKESVEDDMVDTEIPHQANDSVPKRDSSKWFKEDSMVRPKTPNPKWQKEPTDAPEQPWFNDLVNPKKDPVTFEDVMGSVNQEGNRIPHDLSKPLPLQGPPSHLKIPVDFFFNKYLKYLTGGNTKRRYSTSLTKLKAVRDLNGNYSLEQDKQFNLVKCVLSNEDPQNYAKEPYTILHKPRGVVYLNMDNKKYLMRSDELYKFGDGTLKKVRDEQDCMLKNFEMGYNKVIPRRAWTDKDQEWTASVLEKIEKTLLIRWIIRSLECYVGGRNIKTNYRLLT</sequence>
<evidence type="ECO:0000313" key="2">
    <source>
        <dbReference type="EMBL" id="GJS89673.1"/>
    </source>
</evidence>
<dbReference type="Proteomes" id="UP001151760">
    <property type="component" value="Unassembled WGS sequence"/>
</dbReference>
<feature type="compositionally biased region" description="Acidic residues" evidence="1">
    <location>
        <begin position="56"/>
        <end position="65"/>
    </location>
</feature>
<feature type="region of interest" description="Disordered" evidence="1">
    <location>
        <begin position="239"/>
        <end position="337"/>
    </location>
</feature>